<name>A0A512D5D7_9MICO</name>
<organism evidence="1 2">
    <name type="scientific">Terrabacter aerolatus</name>
    <dbReference type="NCBI Taxonomy" id="422442"/>
    <lineage>
        <taxon>Bacteria</taxon>
        <taxon>Bacillati</taxon>
        <taxon>Actinomycetota</taxon>
        <taxon>Actinomycetes</taxon>
        <taxon>Micrococcales</taxon>
        <taxon>Intrasporangiaceae</taxon>
        <taxon>Terrabacter</taxon>
    </lineage>
</organism>
<evidence type="ECO:0000313" key="2">
    <source>
        <dbReference type="Proteomes" id="UP000321534"/>
    </source>
</evidence>
<sequence>MVVVCIGGDNRYHTLCDDCLHRQGPFDDALEAERVVLWHEWITKQPDGETGYRGFDGCV</sequence>
<keyword evidence="2" id="KW-1185">Reference proteome</keyword>
<protein>
    <submittedName>
        <fullName evidence="1">Uncharacterized protein</fullName>
    </submittedName>
</protein>
<comment type="caution">
    <text evidence="1">The sequence shown here is derived from an EMBL/GenBank/DDBJ whole genome shotgun (WGS) entry which is preliminary data.</text>
</comment>
<reference evidence="1 2" key="1">
    <citation type="submission" date="2019-07" db="EMBL/GenBank/DDBJ databases">
        <title>Whole genome shotgun sequence of Terrabacter aerolatus NBRC 106305.</title>
        <authorList>
            <person name="Hosoyama A."/>
            <person name="Uohara A."/>
            <person name="Ohji S."/>
            <person name="Ichikawa N."/>
        </authorList>
    </citation>
    <scope>NUCLEOTIDE SEQUENCE [LARGE SCALE GENOMIC DNA]</scope>
    <source>
        <strain evidence="1 2">NBRC 106305</strain>
    </source>
</reference>
<evidence type="ECO:0000313" key="1">
    <source>
        <dbReference type="EMBL" id="GEO31684.1"/>
    </source>
</evidence>
<gene>
    <name evidence="1" type="ORF">TAE01_34940</name>
</gene>
<dbReference type="AlphaFoldDB" id="A0A512D5D7"/>
<dbReference type="EMBL" id="BJYX01000024">
    <property type="protein sequence ID" value="GEO31684.1"/>
    <property type="molecule type" value="Genomic_DNA"/>
</dbReference>
<dbReference type="Proteomes" id="UP000321534">
    <property type="component" value="Unassembled WGS sequence"/>
</dbReference>
<proteinExistence type="predicted"/>
<accession>A0A512D5D7</accession>